<organism evidence="1 2">
    <name type="scientific">Cadophora malorum</name>
    <dbReference type="NCBI Taxonomy" id="108018"/>
    <lineage>
        <taxon>Eukaryota</taxon>
        <taxon>Fungi</taxon>
        <taxon>Dikarya</taxon>
        <taxon>Ascomycota</taxon>
        <taxon>Pezizomycotina</taxon>
        <taxon>Leotiomycetes</taxon>
        <taxon>Helotiales</taxon>
        <taxon>Ploettnerulaceae</taxon>
        <taxon>Cadophora</taxon>
    </lineage>
</organism>
<protein>
    <submittedName>
        <fullName evidence="1">Uncharacterized protein</fullName>
    </submittedName>
</protein>
<dbReference type="Proteomes" id="UP000664132">
    <property type="component" value="Unassembled WGS sequence"/>
</dbReference>
<dbReference type="EMBL" id="JAFJYH010000208">
    <property type="protein sequence ID" value="KAG4415792.1"/>
    <property type="molecule type" value="Genomic_DNA"/>
</dbReference>
<proteinExistence type="predicted"/>
<reference evidence="1" key="1">
    <citation type="submission" date="2021-02" db="EMBL/GenBank/DDBJ databases">
        <title>Genome sequence Cadophora malorum strain M34.</title>
        <authorList>
            <person name="Stefanovic E."/>
            <person name="Vu D."/>
            <person name="Scully C."/>
            <person name="Dijksterhuis J."/>
            <person name="Roader J."/>
            <person name="Houbraken J."/>
        </authorList>
    </citation>
    <scope>NUCLEOTIDE SEQUENCE</scope>
    <source>
        <strain evidence="1">M34</strain>
    </source>
</reference>
<accession>A0A8H7T9W2</accession>
<name>A0A8H7T9W2_9HELO</name>
<keyword evidence="2" id="KW-1185">Reference proteome</keyword>
<evidence type="ECO:0000313" key="1">
    <source>
        <dbReference type="EMBL" id="KAG4415792.1"/>
    </source>
</evidence>
<evidence type="ECO:0000313" key="2">
    <source>
        <dbReference type="Proteomes" id="UP000664132"/>
    </source>
</evidence>
<dbReference type="OrthoDB" id="3491412at2759"/>
<comment type="caution">
    <text evidence="1">The sequence shown here is derived from an EMBL/GenBank/DDBJ whole genome shotgun (WGS) entry which is preliminary data.</text>
</comment>
<sequence length="209" mass="23942">MTLTDNIPKLPDDLEAVVLAHENDPEALLVAFMPIFCNHVKADRMFIQPRNPDTRVCKILRWRRSEKIPMPAIPGNTKPSQWFVEDDWEVEDPLWRAALNLKPSIYVEDLQKAADEGLLNIEFENKYMFHTAFIHAHAHWPPMSSTADEVDPEIERRKFYGSVQPAVFDGPRIWGSDIHELVDKCVERLAPVMKKLGETAPGLDAFEAN</sequence>
<dbReference type="AlphaFoldDB" id="A0A8H7T9W2"/>
<gene>
    <name evidence="1" type="ORF">IFR04_011092</name>
</gene>